<evidence type="ECO:0000313" key="3">
    <source>
        <dbReference type="EMBL" id="EJK69175.1"/>
    </source>
</evidence>
<organism evidence="3 4">
    <name type="scientific">Thalassiosira oceanica</name>
    <name type="common">Marine diatom</name>
    <dbReference type="NCBI Taxonomy" id="159749"/>
    <lineage>
        <taxon>Eukaryota</taxon>
        <taxon>Sar</taxon>
        <taxon>Stramenopiles</taxon>
        <taxon>Ochrophyta</taxon>
        <taxon>Bacillariophyta</taxon>
        <taxon>Coscinodiscophyceae</taxon>
        <taxon>Thalassiosirophycidae</taxon>
        <taxon>Thalassiosirales</taxon>
        <taxon>Thalassiosiraceae</taxon>
        <taxon>Thalassiosira</taxon>
    </lineage>
</organism>
<dbReference type="EMBL" id="AGNL01010371">
    <property type="protein sequence ID" value="EJK69175.1"/>
    <property type="molecule type" value="Genomic_DNA"/>
</dbReference>
<reference evidence="3 4" key="1">
    <citation type="journal article" date="2012" name="Genome Biol.">
        <title>Genome and low-iron response of an oceanic diatom adapted to chronic iron limitation.</title>
        <authorList>
            <person name="Lommer M."/>
            <person name="Specht M."/>
            <person name="Roy A.S."/>
            <person name="Kraemer L."/>
            <person name="Andreson R."/>
            <person name="Gutowska M.A."/>
            <person name="Wolf J."/>
            <person name="Bergner S.V."/>
            <person name="Schilhabel M.B."/>
            <person name="Klostermeier U.C."/>
            <person name="Beiko R.G."/>
            <person name="Rosenstiel P."/>
            <person name="Hippler M."/>
            <person name="Laroche J."/>
        </authorList>
    </citation>
    <scope>NUCLEOTIDE SEQUENCE [LARGE SCALE GENOMIC DNA]</scope>
    <source>
        <strain evidence="3 4">CCMP1005</strain>
    </source>
</reference>
<feature type="compositionally biased region" description="Acidic residues" evidence="1">
    <location>
        <begin position="319"/>
        <end position="333"/>
    </location>
</feature>
<dbReference type="OMA" id="CIASERC"/>
<dbReference type="GO" id="GO:0034474">
    <property type="term" value="P:U2 snRNA 3'-end processing"/>
    <property type="evidence" value="ECO:0007669"/>
    <property type="project" value="InterPro"/>
</dbReference>
<comment type="caution">
    <text evidence="3">The sequence shown here is derived from an EMBL/GenBank/DDBJ whole genome shotgun (WGS) entry which is preliminary data.</text>
</comment>
<dbReference type="InterPro" id="IPR038902">
    <property type="entry name" value="INTS1"/>
</dbReference>
<feature type="region of interest" description="Disordered" evidence="1">
    <location>
        <begin position="857"/>
        <end position="876"/>
    </location>
</feature>
<sequence>MDPLKWLPCLCLSDRAPLLLAPLLVPASLGDVPVSEHRPLHLLSLPPRQVDGRGGMAGRMDSAEVYLPPIGDIKELIRNVDESSTSNQACLITNLTAMCFHLSKDQDTLMVLKGSGAGLPSLAAIPTMKEVLSDSGLLKGLISLLTPSSAHPIKQSSDGGPPSYEPKPGGGRKRSPSDADTSDPTPLKKNSNLLPPTPSLGTKQNARLTVQKGQISEKNISVLAASVLFTVFQHVECWPAELLRAFAEDAFGPRYWVSEEKCKAFAANFEVSLKTQEFGDALMSSLAEQAEAHYASLFQPSGSKHPSAVSKRKESKDDESSDASSSGDEEVLESDNVQSSSNGQHKGGGTGLEALFDMKTSRRVRSRYTPGRIIHDDTIADALQSRLDLKSKQNYRLLETLPLFLSIRRVRSLSSSYLERWLNSPALAGLGRTLLAKLIGAMECADPPIEEDVSVLQNVLALRLKANQAVAEMIFTHCLRGECSAGSVSNALKSSDDHLRMLRSAYAALGDSRLAAKALALSINGIASNFFESSDGDVHSHFGDIIRLVSVVVKSLGKLFNGFYFVESFIHISSGPATAKKKASIKTSARLIFEFTLLLVGDSDKSEEELAHFRQDMLRLRKQILIWCLESLCPAYFSREEQVSRQGACYKRGNVTEGPGAPDWQSALVESSDQHTDSPSTQKLFTIMRCMLFAATSSSPQMSTFAAKVNEEDIDDYRCKAIDCLCRDGVDVDDEMLFVVTKASSLTPSSKIAIIENLLVSCGTRRGGRIVSCRPGTVKELFLATEYRPVFKRDADSTYDSREFPKLAIASLWWRVTAIALVLSGSVPEVGKDLWNSQPNIRSLIKMTTSQKYRFPTADCTKKERESAKHEDQRLKEEEREIVRFLFAPPQQKKKASKPEGSTALQSPLHRRGLRSSARQRAKKERIYAMEQLRKEEEERQERLAIAKSLKSLSRNVQIYDLSQPARKPPKTFVEELLLPAVVAFGLPLQFQQCSEPDFLMKTIGEGRGAVERSYDWLIPVISSHPEIIDRLGSLTTCFLVLRAYGDEGSSDLLRLASPLLENLKTQLTCGHEQSLQTLELLLVDLSGEQRSRRICSHRVLQEIVGSADDWLDKVVALNGSPEILPLVVHYVRHALAFESGLVLGNYLSALSRLMKKMNDSSSAFVLTLCRVISARPQECISVLDKNATLKKLALSNVEQVFDDAKSSSHGARDSVSITIRSSDVVISYSVLHTAIILLSCWDDNAETEHAVRSIVHHFLVPFQDDGERSVCGLSSVKPESAISAKHWVLLAQSRSDTVAMQAALLAPHAHLARLLCVSNKSQIKVILDRIEPDPDRWDNMFSDSSWPDCASLSSMQAKRRVLGLIRVHERNCDIPKKHRAFVSWLEKCEQTDQTLSRNLLNDIQLEDRQDDNAVEDLMVDDTTMNSILDDADDGGDVWNCEPVGQKPDKPIAPGAISKQFIQSCLESGNFPVLEMSLHLACQDPQSSKSHVDAAAYILDMHTQYNNDSFASCLLKVAELTQCAGGNNLWKRMFSPQGQSMPLQMSLVQRCALSWSDSHVASCVDWIILSKQSWNGVKQLKLVLRFLAVVSEERSSLCFNFIKSAQEICYTQDQAVVITSLALSLAVLESSGGGSNARNLLPDWLILILIIAKTHLPAVIEAVLVTDPRECPVIAEVVLRLYLAYPDDMKFSAGPNLQILLLQASGNNQSWRRNGPRCHLDSLICEVFSNLSHQQHIQAANDLAKKHPLLIARHMSILEHGLEQDASGRDEDGLLLLKRGRVGGNILQAMPAVVGDRNISVTIVRWGYTFNESVWCTTLDVMLALPNEILFGLCDHVSLVKVLDLCLKLLMVQIVELNAENVVTEIREKYRRLIKTFHEYKRDAYNSWISRDLSGWGGIETFGVWGADGVYHARQSALYTYTPTGPLGRSLASVDLKQPCIRRFDSSDVLATQSRAVFFLSHVSLFPLTDATGNRLSRIRVNTPPWRSGSREGDGPGGVFAR</sequence>
<evidence type="ECO:0000259" key="2">
    <source>
        <dbReference type="Pfam" id="PF12432"/>
    </source>
</evidence>
<feature type="region of interest" description="Disordered" evidence="1">
    <location>
        <begin position="149"/>
        <end position="205"/>
    </location>
</feature>
<dbReference type="OrthoDB" id="115728at2759"/>
<evidence type="ECO:0000256" key="1">
    <source>
        <dbReference type="SAM" id="MobiDB-lite"/>
    </source>
</evidence>
<dbReference type="eggNOG" id="KOG4596">
    <property type="taxonomic scope" value="Eukaryota"/>
</dbReference>
<keyword evidence="4" id="KW-1185">Reference proteome</keyword>
<feature type="compositionally biased region" description="Basic and acidic residues" evidence="1">
    <location>
        <begin position="860"/>
        <end position="876"/>
    </location>
</feature>
<dbReference type="Proteomes" id="UP000266841">
    <property type="component" value="Unassembled WGS sequence"/>
</dbReference>
<feature type="region of interest" description="Disordered" evidence="1">
    <location>
        <begin position="891"/>
        <end position="921"/>
    </location>
</feature>
<dbReference type="PANTHER" id="PTHR21224:SF1">
    <property type="entry name" value="INTEGRATOR COMPLEX SUBUNIT 1"/>
    <property type="match status" value="1"/>
</dbReference>
<evidence type="ECO:0000313" key="4">
    <source>
        <dbReference type="Proteomes" id="UP000266841"/>
    </source>
</evidence>
<dbReference type="Pfam" id="PF12432">
    <property type="entry name" value="INTS1_RP2B-bd"/>
    <property type="match status" value="1"/>
</dbReference>
<gene>
    <name evidence="3" type="ORF">THAOC_09593</name>
</gene>
<feature type="region of interest" description="Disordered" evidence="1">
    <location>
        <begin position="1980"/>
        <end position="2002"/>
    </location>
</feature>
<proteinExistence type="predicted"/>
<feature type="compositionally biased region" description="Polar residues" evidence="1">
    <location>
        <begin position="178"/>
        <end position="205"/>
    </location>
</feature>
<dbReference type="GO" id="GO:0032039">
    <property type="term" value="C:integrator complex"/>
    <property type="evidence" value="ECO:0007669"/>
    <property type="project" value="InterPro"/>
</dbReference>
<feature type="domain" description="Integrator complex subunit 1 RPB2-binding" evidence="2">
    <location>
        <begin position="378"/>
        <end position="485"/>
    </location>
</feature>
<dbReference type="InterPro" id="IPR022145">
    <property type="entry name" value="INTS1_RPB2-bd"/>
</dbReference>
<name>K0SUU6_THAOC</name>
<feature type="region of interest" description="Disordered" evidence="1">
    <location>
        <begin position="297"/>
        <end position="353"/>
    </location>
</feature>
<protein>
    <recommendedName>
        <fullName evidence="2">Integrator complex subunit 1 RPB2-binding domain-containing protein</fullName>
    </recommendedName>
</protein>
<accession>K0SUU6</accession>
<feature type="compositionally biased region" description="Polar residues" evidence="1">
    <location>
        <begin position="149"/>
        <end position="158"/>
    </location>
</feature>
<dbReference type="PANTHER" id="PTHR21224">
    <property type="entry name" value="INTEGRATOR COMPLEX SUBUNIT 1"/>
    <property type="match status" value="1"/>
</dbReference>
<feature type="compositionally biased region" description="Polar residues" evidence="1">
    <location>
        <begin position="335"/>
        <end position="344"/>
    </location>
</feature>
<feature type="compositionally biased region" description="Basic residues" evidence="1">
    <location>
        <begin position="909"/>
        <end position="921"/>
    </location>
</feature>